<evidence type="ECO:0000256" key="2">
    <source>
        <dbReference type="ARBA" id="ARBA00022771"/>
    </source>
</evidence>
<dbReference type="InterPro" id="IPR044508">
    <property type="entry name" value="At5g50450/At1g67340-like"/>
</dbReference>
<dbReference type="InterPro" id="IPR046520">
    <property type="entry name" value="DUF6697"/>
</dbReference>
<evidence type="ECO:0000256" key="4">
    <source>
        <dbReference type="PROSITE-ProRule" id="PRU00134"/>
    </source>
</evidence>
<dbReference type="Pfam" id="PF20411">
    <property type="entry name" value="DUF6697"/>
    <property type="match status" value="1"/>
</dbReference>
<dbReference type="Gene3D" id="1.25.40.10">
    <property type="entry name" value="Tetratricopeptide repeat domain"/>
    <property type="match status" value="1"/>
</dbReference>
<dbReference type="PROSITE" id="PS50865">
    <property type="entry name" value="ZF_MYND_2"/>
    <property type="match status" value="1"/>
</dbReference>
<dbReference type="EMBL" id="JAACJJ010000002">
    <property type="protein sequence ID" value="KAF5329336.1"/>
    <property type="molecule type" value="Genomic_DNA"/>
</dbReference>
<dbReference type="InterPro" id="IPR011990">
    <property type="entry name" value="TPR-like_helical_dom_sf"/>
</dbReference>
<feature type="compositionally biased region" description="Basic and acidic residues" evidence="5">
    <location>
        <begin position="373"/>
        <end position="412"/>
    </location>
</feature>
<feature type="compositionally biased region" description="Basic residues" evidence="5">
    <location>
        <begin position="428"/>
        <end position="439"/>
    </location>
</feature>
<keyword evidence="2 4" id="KW-0863">Zinc-finger</keyword>
<dbReference type="GO" id="GO:0008270">
    <property type="term" value="F:zinc ion binding"/>
    <property type="evidence" value="ECO:0007669"/>
    <property type="project" value="UniProtKB-KW"/>
</dbReference>
<keyword evidence="1" id="KW-0479">Metal-binding</keyword>
<reference evidence="7 8" key="1">
    <citation type="journal article" date="2020" name="ISME J.">
        <title>Uncovering the hidden diversity of litter-decomposition mechanisms in mushroom-forming fungi.</title>
        <authorList>
            <person name="Floudas D."/>
            <person name="Bentzer J."/>
            <person name="Ahren D."/>
            <person name="Johansson T."/>
            <person name="Persson P."/>
            <person name="Tunlid A."/>
        </authorList>
    </citation>
    <scope>NUCLEOTIDE SEQUENCE [LARGE SCALE GENOMIC DNA]</scope>
    <source>
        <strain evidence="7 8">CBS 101986</strain>
    </source>
</reference>
<evidence type="ECO:0000313" key="8">
    <source>
        <dbReference type="Proteomes" id="UP000567179"/>
    </source>
</evidence>
<dbReference type="Proteomes" id="UP000567179">
    <property type="component" value="Unassembled WGS sequence"/>
</dbReference>
<keyword evidence="8" id="KW-1185">Reference proteome</keyword>
<gene>
    <name evidence="7" type="ORF">D9619_009278</name>
</gene>
<sequence>MPQQPQTSPIVIRSEEEEYTSDSDEDPNEAAFRPRREASIRARVVIASACDIRHVDRPTAMPSRRVELEVENEPDRVSVETFKEPLNNRVRNFPTSHTPEAVRTQKRRREVFDCVFMSSSNAFKRPKKETDTITREDLKKKMKLWENPKVKKKKNNPVLLPETIRSRIRHIGFDVPERHFKIDKLMREVMDKLKEHGMNDFMFMNTEFQPQAPEVPGAPGLWFNPNDNGHIGRHRVFTKINMANPNNKWLYVGQYDVRLANPSRLSVQEWRAQPVALQNTWADAIANKDWGDWVCARILARKLYGREPYDDECQELVDSGRYREVTTDEVKEGYHSGKELMVVWTMKCVGYDNRFQKDISQTYHPGWIPPPPKTKEEKEAEAHQKREERKLSKEQERQRKAEEQRRKKEVQLRRRRNMLPRKAPGPSKTKKKKPLQTRRTMQRRMGFEGMMGIGGGGIVSKESQRYLDLAEDLLRKKKPKKAVPYLQKALETGGGNNLDAVIKVSTLFDAADGIEVLKDARERGRAMLKKSLGTDCFDDDSEYVGNFWGILETRPYMRVLQALAERLYMSKHFNESADVMCEMLRLCPGDNIGTRSLLGSVLCLAGRYADAVFFAEQWLTPECMQTGESPERGGTAFAPPTKGTHLITRDPNEEAWAWGPLPHTGALAAFKLWGDCSDSRAYLEFAVKCTPHILLKVLGRVKKPETLNMMPRSQNGPEEAHDYLWLAQDMWMEPDVWAWANNNPVVKAAVLKDCSRKDCVARETRVAEFKRCGACHTVSYCSADCQKLDWPHHKTPCKEHKALKDQIKRMTMGRG</sequence>
<organism evidence="7 8">
    <name type="scientific">Psilocybe cf. subviscida</name>
    <dbReference type="NCBI Taxonomy" id="2480587"/>
    <lineage>
        <taxon>Eukaryota</taxon>
        <taxon>Fungi</taxon>
        <taxon>Dikarya</taxon>
        <taxon>Basidiomycota</taxon>
        <taxon>Agaricomycotina</taxon>
        <taxon>Agaricomycetes</taxon>
        <taxon>Agaricomycetidae</taxon>
        <taxon>Agaricales</taxon>
        <taxon>Agaricineae</taxon>
        <taxon>Strophariaceae</taxon>
        <taxon>Psilocybe</taxon>
    </lineage>
</organism>
<dbReference type="PANTHER" id="PTHR46758">
    <property type="entry name" value="MYND DOMAIN-CONTAINING"/>
    <property type="match status" value="1"/>
</dbReference>
<dbReference type="PANTHER" id="PTHR46758:SF2">
    <property type="entry name" value="OJ1485_B09.11 PROTEIN"/>
    <property type="match status" value="1"/>
</dbReference>
<evidence type="ECO:0000256" key="1">
    <source>
        <dbReference type="ARBA" id="ARBA00022723"/>
    </source>
</evidence>
<evidence type="ECO:0000313" key="7">
    <source>
        <dbReference type="EMBL" id="KAF5329336.1"/>
    </source>
</evidence>
<dbReference type="SUPFAM" id="SSF48452">
    <property type="entry name" value="TPR-like"/>
    <property type="match status" value="1"/>
</dbReference>
<accession>A0A8H5FA30</accession>
<dbReference type="SUPFAM" id="SSF144232">
    <property type="entry name" value="HIT/MYND zinc finger-like"/>
    <property type="match status" value="1"/>
</dbReference>
<name>A0A8H5FA30_9AGAR</name>
<keyword evidence="3" id="KW-0862">Zinc</keyword>
<comment type="caution">
    <text evidence="7">The sequence shown here is derived from an EMBL/GenBank/DDBJ whole genome shotgun (WGS) entry which is preliminary data.</text>
</comment>
<dbReference type="Gene3D" id="6.10.140.2220">
    <property type="match status" value="1"/>
</dbReference>
<feature type="domain" description="MYND-type" evidence="6">
    <location>
        <begin position="756"/>
        <end position="797"/>
    </location>
</feature>
<feature type="compositionally biased region" description="Acidic residues" evidence="5">
    <location>
        <begin position="15"/>
        <end position="28"/>
    </location>
</feature>
<dbReference type="InterPro" id="IPR002893">
    <property type="entry name" value="Znf_MYND"/>
</dbReference>
<dbReference type="AlphaFoldDB" id="A0A8H5FA30"/>
<evidence type="ECO:0000256" key="3">
    <source>
        <dbReference type="ARBA" id="ARBA00022833"/>
    </source>
</evidence>
<proteinExistence type="predicted"/>
<evidence type="ECO:0000256" key="5">
    <source>
        <dbReference type="SAM" id="MobiDB-lite"/>
    </source>
</evidence>
<evidence type="ECO:0000259" key="6">
    <source>
        <dbReference type="PROSITE" id="PS50865"/>
    </source>
</evidence>
<dbReference type="Pfam" id="PF01753">
    <property type="entry name" value="zf-MYND"/>
    <property type="match status" value="1"/>
</dbReference>
<dbReference type="OrthoDB" id="432970at2759"/>
<feature type="region of interest" description="Disordered" evidence="5">
    <location>
        <begin position="362"/>
        <end position="439"/>
    </location>
</feature>
<protein>
    <recommendedName>
        <fullName evidence="6">MYND-type domain-containing protein</fullName>
    </recommendedName>
</protein>
<feature type="region of interest" description="Disordered" evidence="5">
    <location>
        <begin position="1"/>
        <end position="35"/>
    </location>
</feature>